<dbReference type="Pfam" id="PF18962">
    <property type="entry name" value="Por_Secre_tail"/>
    <property type="match status" value="1"/>
</dbReference>
<dbReference type="NCBIfam" id="TIGR04183">
    <property type="entry name" value="Por_Secre_tail"/>
    <property type="match status" value="1"/>
</dbReference>
<evidence type="ECO:0000256" key="1">
    <source>
        <dbReference type="SAM" id="SignalP"/>
    </source>
</evidence>
<comment type="caution">
    <text evidence="3">The sequence shown here is derived from an EMBL/GenBank/DDBJ whole genome shotgun (WGS) entry which is preliminary data.</text>
</comment>
<evidence type="ECO:0000313" key="4">
    <source>
        <dbReference type="Proteomes" id="UP001501410"/>
    </source>
</evidence>
<protein>
    <recommendedName>
        <fullName evidence="2">Secretion system C-terminal sorting domain-containing protein</fullName>
    </recommendedName>
</protein>
<evidence type="ECO:0000313" key="3">
    <source>
        <dbReference type="EMBL" id="GAA4457600.1"/>
    </source>
</evidence>
<dbReference type="InterPro" id="IPR026444">
    <property type="entry name" value="Secre_tail"/>
</dbReference>
<name>A0ABP8N0P2_9BACT</name>
<organism evidence="3 4">
    <name type="scientific">Rurimicrobium arvi</name>
    <dbReference type="NCBI Taxonomy" id="2049916"/>
    <lineage>
        <taxon>Bacteria</taxon>
        <taxon>Pseudomonadati</taxon>
        <taxon>Bacteroidota</taxon>
        <taxon>Chitinophagia</taxon>
        <taxon>Chitinophagales</taxon>
        <taxon>Chitinophagaceae</taxon>
        <taxon>Rurimicrobium</taxon>
    </lineage>
</organism>
<keyword evidence="1" id="KW-0732">Signal</keyword>
<dbReference type="EMBL" id="BAABEZ010000024">
    <property type="protein sequence ID" value="GAA4457600.1"/>
    <property type="molecule type" value="Genomic_DNA"/>
</dbReference>
<dbReference type="Proteomes" id="UP001501410">
    <property type="component" value="Unassembled WGS sequence"/>
</dbReference>
<feature type="domain" description="Secretion system C-terminal sorting" evidence="2">
    <location>
        <begin position="377"/>
        <end position="452"/>
    </location>
</feature>
<gene>
    <name evidence="3" type="ORF">GCM10023092_24550</name>
</gene>
<reference evidence="4" key="1">
    <citation type="journal article" date="2019" name="Int. J. Syst. Evol. Microbiol.">
        <title>The Global Catalogue of Microorganisms (GCM) 10K type strain sequencing project: providing services to taxonomists for standard genome sequencing and annotation.</title>
        <authorList>
            <consortium name="The Broad Institute Genomics Platform"/>
            <consortium name="The Broad Institute Genome Sequencing Center for Infectious Disease"/>
            <person name="Wu L."/>
            <person name="Ma J."/>
        </authorList>
    </citation>
    <scope>NUCLEOTIDE SEQUENCE [LARGE SCALE GENOMIC DNA]</scope>
    <source>
        <strain evidence="4">JCM 31921</strain>
    </source>
</reference>
<evidence type="ECO:0000259" key="2">
    <source>
        <dbReference type="Pfam" id="PF18962"/>
    </source>
</evidence>
<sequence>MMKKLLLMGALAAVSAVGAQAQSSVKAGLKAHVNAGLINETPAVAPVSGKSTAKTTAGGSREYSHFDYNLSVSSFEADSIWACRIWFDSTVKQTYGTGLGNVNYSSVAQVLYPMDGIFNDETNPNYKGLIRIRSANAYTVDSVRINGLYVTGLTRPTSVVDTLIVSVAYQPAYSHYRYSKTVFAGFTPPIDLGPYIVAADNDTMHIAQPIGVDSANRSVLSYPAAGTTRVTWKEPLTAAMRSPIATADIQTFTFAVPGGLSVPAGNGIVMSFTFKSGDTWAPNTSHIDTFSRFMAIFGGSRKVMPYAGKWNGALTDRSHSALMFSSDTSFYYGSALIEAINNVSFFYEYLAASAVVTCPTCTLSVNEKSIVAETKAFPVPANNSLTVPFSVSEKANVSVNISNMLGQVVAMQDAGTFNAGQKGNVIFNTSALANGVYIYTVEANGQKVSERFSVVH</sequence>
<keyword evidence="4" id="KW-1185">Reference proteome</keyword>
<feature type="chain" id="PRO_5045160894" description="Secretion system C-terminal sorting domain-containing protein" evidence="1">
    <location>
        <begin position="22"/>
        <end position="456"/>
    </location>
</feature>
<accession>A0ABP8N0P2</accession>
<feature type="signal peptide" evidence="1">
    <location>
        <begin position="1"/>
        <end position="21"/>
    </location>
</feature>
<proteinExistence type="predicted"/>